<keyword evidence="3" id="KW-1185">Reference proteome</keyword>
<comment type="caution">
    <text evidence="2">The sequence shown here is derived from an EMBL/GenBank/DDBJ whole genome shotgun (WGS) entry which is preliminary data.</text>
</comment>
<name>A0A9Q1ELH2_SYNKA</name>
<evidence type="ECO:0000313" key="2">
    <source>
        <dbReference type="EMBL" id="KAJ8340983.1"/>
    </source>
</evidence>
<proteinExistence type="predicted"/>
<evidence type="ECO:0000256" key="1">
    <source>
        <dbReference type="SAM" id="MobiDB-lite"/>
    </source>
</evidence>
<dbReference type="AlphaFoldDB" id="A0A9Q1ELH2"/>
<feature type="region of interest" description="Disordered" evidence="1">
    <location>
        <begin position="140"/>
        <end position="225"/>
    </location>
</feature>
<gene>
    <name evidence="2" type="ORF">SKAU_G00332740</name>
</gene>
<dbReference type="OrthoDB" id="10056446at2759"/>
<sequence>MKLFPGQQVKATRCSNTARALELLKRDTLENPRCILVHTGTNDLHRLRHNTTQAVRKVAEKASQEFPNTRVVISTLLPRANISTHIIRDINTEITRSCAALPNVPITPPLGPGTSMIYDLHLNQQGVKVFAKTLKDVALSRNPSSPLSTVSRAQPRMQPPRPTGYRPYTPHQHHSNPWPSNGQGPPTSPQPPTRPPPPLQPQQQKPSYAAALTMAPVSPAPPSTELGEIKHLLNVLCTRLRN</sequence>
<accession>A0A9Q1ELH2</accession>
<evidence type="ECO:0000313" key="3">
    <source>
        <dbReference type="Proteomes" id="UP001152622"/>
    </source>
</evidence>
<feature type="compositionally biased region" description="Polar residues" evidence="1">
    <location>
        <begin position="141"/>
        <end position="152"/>
    </location>
</feature>
<evidence type="ECO:0008006" key="4">
    <source>
        <dbReference type="Google" id="ProtNLM"/>
    </source>
</evidence>
<dbReference type="SUPFAM" id="SSF52266">
    <property type="entry name" value="SGNH hydrolase"/>
    <property type="match status" value="1"/>
</dbReference>
<organism evidence="2 3">
    <name type="scientific">Synaphobranchus kaupii</name>
    <name type="common">Kaup's arrowtooth eel</name>
    <dbReference type="NCBI Taxonomy" id="118154"/>
    <lineage>
        <taxon>Eukaryota</taxon>
        <taxon>Metazoa</taxon>
        <taxon>Chordata</taxon>
        <taxon>Craniata</taxon>
        <taxon>Vertebrata</taxon>
        <taxon>Euteleostomi</taxon>
        <taxon>Actinopterygii</taxon>
        <taxon>Neopterygii</taxon>
        <taxon>Teleostei</taxon>
        <taxon>Anguilliformes</taxon>
        <taxon>Synaphobranchidae</taxon>
        <taxon>Synaphobranchus</taxon>
    </lineage>
</organism>
<dbReference type="Proteomes" id="UP001152622">
    <property type="component" value="Chromosome 15"/>
</dbReference>
<reference evidence="2" key="1">
    <citation type="journal article" date="2023" name="Science">
        <title>Genome structures resolve the early diversification of teleost fishes.</title>
        <authorList>
            <person name="Parey E."/>
            <person name="Louis A."/>
            <person name="Montfort J."/>
            <person name="Bouchez O."/>
            <person name="Roques C."/>
            <person name="Iampietro C."/>
            <person name="Lluch J."/>
            <person name="Castinel A."/>
            <person name="Donnadieu C."/>
            <person name="Desvignes T."/>
            <person name="Floi Bucao C."/>
            <person name="Jouanno E."/>
            <person name="Wen M."/>
            <person name="Mejri S."/>
            <person name="Dirks R."/>
            <person name="Jansen H."/>
            <person name="Henkel C."/>
            <person name="Chen W.J."/>
            <person name="Zahm M."/>
            <person name="Cabau C."/>
            <person name="Klopp C."/>
            <person name="Thompson A.W."/>
            <person name="Robinson-Rechavi M."/>
            <person name="Braasch I."/>
            <person name="Lecointre G."/>
            <person name="Bobe J."/>
            <person name="Postlethwait J.H."/>
            <person name="Berthelot C."/>
            <person name="Roest Crollius H."/>
            <person name="Guiguen Y."/>
        </authorList>
    </citation>
    <scope>NUCLEOTIDE SEQUENCE</scope>
    <source>
        <strain evidence="2">WJC10195</strain>
    </source>
</reference>
<dbReference type="Gene3D" id="3.40.50.1110">
    <property type="entry name" value="SGNH hydrolase"/>
    <property type="match status" value="1"/>
</dbReference>
<dbReference type="InterPro" id="IPR036514">
    <property type="entry name" value="SGNH_hydro_sf"/>
</dbReference>
<dbReference type="EMBL" id="JAINUF010000015">
    <property type="protein sequence ID" value="KAJ8340983.1"/>
    <property type="molecule type" value="Genomic_DNA"/>
</dbReference>
<protein>
    <recommendedName>
        <fullName evidence="4">SGNH hydrolase-type esterase domain-containing protein</fullName>
    </recommendedName>
</protein>
<feature type="compositionally biased region" description="Pro residues" evidence="1">
    <location>
        <begin position="186"/>
        <end position="200"/>
    </location>
</feature>